<dbReference type="GO" id="GO:0120147">
    <property type="term" value="F:formylglycine-generating oxidase activity"/>
    <property type="evidence" value="ECO:0007669"/>
    <property type="project" value="TreeGrafter"/>
</dbReference>
<name>A0A382GFE3_9ZZZZ</name>
<organism evidence="2">
    <name type="scientific">marine metagenome</name>
    <dbReference type="NCBI Taxonomy" id="408172"/>
    <lineage>
        <taxon>unclassified sequences</taxon>
        <taxon>metagenomes</taxon>
        <taxon>ecological metagenomes</taxon>
    </lineage>
</organism>
<accession>A0A382GFE3</accession>
<feature type="non-terminal residue" evidence="2">
    <location>
        <position position="263"/>
    </location>
</feature>
<dbReference type="PANTHER" id="PTHR23150">
    <property type="entry name" value="SULFATASE MODIFYING FACTOR 1, 2"/>
    <property type="match status" value="1"/>
</dbReference>
<dbReference type="Gene3D" id="3.90.1580.10">
    <property type="entry name" value="paralog of FGE (formylglycine-generating enzyme)"/>
    <property type="match status" value="1"/>
</dbReference>
<dbReference type="InterPro" id="IPR051043">
    <property type="entry name" value="Sulfatase_Mod_Factor_Kinase"/>
</dbReference>
<dbReference type="InterPro" id="IPR016187">
    <property type="entry name" value="CTDL_fold"/>
</dbReference>
<dbReference type="PANTHER" id="PTHR23150:SF19">
    <property type="entry name" value="FORMYLGLYCINE-GENERATING ENZYME"/>
    <property type="match status" value="1"/>
</dbReference>
<evidence type="ECO:0000313" key="2">
    <source>
        <dbReference type="EMBL" id="SVB73455.1"/>
    </source>
</evidence>
<dbReference type="Pfam" id="PF03781">
    <property type="entry name" value="FGE-sulfatase"/>
    <property type="match status" value="1"/>
</dbReference>
<feature type="domain" description="Sulfatase-modifying factor enzyme-like" evidence="1">
    <location>
        <begin position="41"/>
        <end position="261"/>
    </location>
</feature>
<proteinExistence type="predicted"/>
<dbReference type="InterPro" id="IPR005532">
    <property type="entry name" value="SUMF_dom"/>
</dbReference>
<sequence length="263" mass="29093">MSLKNLQISFLFYLLLVFSVNVGQTEGNSETGSLLQDCENCPLMVMIPPGSFVMGAPISDTGSRDDERPRHQVNIAYSFAVGKFEVTRGEYAQFVKGTAHDDTGGCNRATASGIELIENLSWRDPSYPVTDNHPVTCVSWNEANAYTAWLSEKTGEDYRLLTESEWEYSARAGTTTIRYWGDSEEGCDFANGADLDITPESFLEEMQARGSELVLPEHWSVANCHDGYVTAAPAGSFIPNAFGLYDILGNVAEWVEDCWNNSY</sequence>
<dbReference type="InterPro" id="IPR042095">
    <property type="entry name" value="SUMF_sf"/>
</dbReference>
<dbReference type="AlphaFoldDB" id="A0A382GFE3"/>
<protein>
    <recommendedName>
        <fullName evidence="1">Sulfatase-modifying factor enzyme-like domain-containing protein</fullName>
    </recommendedName>
</protein>
<dbReference type="SUPFAM" id="SSF56436">
    <property type="entry name" value="C-type lectin-like"/>
    <property type="match status" value="1"/>
</dbReference>
<gene>
    <name evidence="2" type="ORF">METZ01_LOCUS226309</name>
</gene>
<dbReference type="EMBL" id="UINC01055031">
    <property type="protein sequence ID" value="SVB73455.1"/>
    <property type="molecule type" value="Genomic_DNA"/>
</dbReference>
<evidence type="ECO:0000259" key="1">
    <source>
        <dbReference type="Pfam" id="PF03781"/>
    </source>
</evidence>
<reference evidence="2" key="1">
    <citation type="submission" date="2018-05" db="EMBL/GenBank/DDBJ databases">
        <authorList>
            <person name="Lanie J.A."/>
            <person name="Ng W.-L."/>
            <person name="Kazmierczak K.M."/>
            <person name="Andrzejewski T.M."/>
            <person name="Davidsen T.M."/>
            <person name="Wayne K.J."/>
            <person name="Tettelin H."/>
            <person name="Glass J.I."/>
            <person name="Rusch D."/>
            <person name="Podicherti R."/>
            <person name="Tsui H.-C.T."/>
            <person name="Winkler M.E."/>
        </authorList>
    </citation>
    <scope>NUCLEOTIDE SEQUENCE</scope>
</reference>